<name>A0A931HUK6_9BACI</name>
<keyword evidence="4" id="KW-1185">Reference proteome</keyword>
<evidence type="ECO:0000256" key="1">
    <source>
        <dbReference type="SAM" id="MobiDB-lite"/>
    </source>
</evidence>
<dbReference type="Proteomes" id="UP000614490">
    <property type="component" value="Unassembled WGS sequence"/>
</dbReference>
<sequence>MSQSLNIRLVSLVLLVGLSMFLFSQASSAAIHMVVQGENVLPSHTVLASIDVSNLTKEEAVELLEAKTSSWKENNPVVLMFEEESLILDKSFIQFDVEGSIQRILDGEEAEMEVSVDQSYFKDINNELKSEIASEFLFDQFASAVTEDAKPLPEQALEYNGYHFVDQSSEALNKAVSEYNIDIPTDTDVSRVVQIVNGVTLDPEATLSYNSLFIPESVYDETSLNVVSSALYASALKAGFIAQERHISHRPPSYVELGLEAQVDLEQGHDLKLFNPFISTYTISLEVSGQTLTAKIVGLPTISDFNVNISDVEDISPNTIIHYSSFVTPGSYNLVQQGKKGRVVTVTRMDERLEDSFSEFVSEDYYPPINRIEEHYDNPDGTSNGSDSENLVDDGQNSDSSGTQQEGEDGSGGSDSEQNQEDSPEDDGSSDTKDDKGDVWERDPDQDKK</sequence>
<dbReference type="PANTHER" id="PTHR35788">
    <property type="entry name" value="EXPORTED PROTEIN-RELATED"/>
    <property type="match status" value="1"/>
</dbReference>
<dbReference type="InterPro" id="IPR007391">
    <property type="entry name" value="Vancomycin_resist_VanW"/>
</dbReference>
<feature type="signal peptide" evidence="2">
    <location>
        <begin position="1"/>
        <end position="29"/>
    </location>
</feature>
<evidence type="ECO:0000256" key="2">
    <source>
        <dbReference type="SAM" id="SignalP"/>
    </source>
</evidence>
<proteinExistence type="predicted"/>
<keyword evidence="2" id="KW-0732">Signal</keyword>
<evidence type="ECO:0000313" key="3">
    <source>
        <dbReference type="EMBL" id="MBH0230030.1"/>
    </source>
</evidence>
<dbReference type="EMBL" id="JADZSC010000001">
    <property type="protein sequence ID" value="MBH0230030.1"/>
    <property type="molecule type" value="Genomic_DNA"/>
</dbReference>
<dbReference type="PANTHER" id="PTHR35788:SF1">
    <property type="entry name" value="EXPORTED PROTEIN"/>
    <property type="match status" value="1"/>
</dbReference>
<dbReference type="InterPro" id="IPR052913">
    <property type="entry name" value="Glycopeptide_resist_protein"/>
</dbReference>
<feature type="compositionally biased region" description="Acidic residues" evidence="1">
    <location>
        <begin position="418"/>
        <end position="429"/>
    </location>
</feature>
<evidence type="ECO:0000313" key="4">
    <source>
        <dbReference type="Proteomes" id="UP000614490"/>
    </source>
</evidence>
<dbReference type="Pfam" id="PF04294">
    <property type="entry name" value="VanW"/>
    <property type="match status" value="1"/>
</dbReference>
<dbReference type="AlphaFoldDB" id="A0A931HUK6"/>
<protein>
    <submittedName>
        <fullName evidence="3">VanW family protein</fullName>
    </submittedName>
</protein>
<dbReference type="RefSeq" id="WP_197316600.1">
    <property type="nucleotide sequence ID" value="NZ_JADZSC010000001.1"/>
</dbReference>
<reference evidence="3 4" key="1">
    <citation type="journal article" date="2005" name="Int. J. Syst. Evol. Microbiol.">
        <title>Halobacillus yeomjeoni sp. nov., isolated from a marine solar saltern in Korea.</title>
        <authorList>
            <person name="Yoon J.H."/>
            <person name="Kang S.J."/>
            <person name="Lee C.H."/>
            <person name="Oh H.W."/>
            <person name="Oh T.K."/>
        </authorList>
    </citation>
    <scope>NUCLEOTIDE SEQUENCE [LARGE SCALE GENOMIC DNA]</scope>
    <source>
        <strain evidence="3 4">KCTC 3957</strain>
    </source>
</reference>
<comment type="caution">
    <text evidence="3">The sequence shown here is derived from an EMBL/GenBank/DDBJ whole genome shotgun (WGS) entry which is preliminary data.</text>
</comment>
<feature type="chain" id="PRO_5036859147" evidence="2">
    <location>
        <begin position="30"/>
        <end position="449"/>
    </location>
</feature>
<organism evidence="3 4">
    <name type="scientific">Halobacillus yeomjeoni</name>
    <dbReference type="NCBI Taxonomy" id="311194"/>
    <lineage>
        <taxon>Bacteria</taxon>
        <taxon>Bacillati</taxon>
        <taxon>Bacillota</taxon>
        <taxon>Bacilli</taxon>
        <taxon>Bacillales</taxon>
        <taxon>Bacillaceae</taxon>
        <taxon>Halobacillus</taxon>
    </lineage>
</organism>
<feature type="compositionally biased region" description="Basic and acidic residues" evidence="1">
    <location>
        <begin position="430"/>
        <end position="449"/>
    </location>
</feature>
<feature type="region of interest" description="Disordered" evidence="1">
    <location>
        <begin position="371"/>
        <end position="449"/>
    </location>
</feature>
<feature type="compositionally biased region" description="Polar residues" evidence="1">
    <location>
        <begin position="380"/>
        <end position="399"/>
    </location>
</feature>
<gene>
    <name evidence="3" type="ORF">H0267_07350</name>
</gene>
<accession>A0A931HUK6</accession>